<dbReference type="InterPro" id="IPR014782">
    <property type="entry name" value="Peptidase_M1_dom"/>
</dbReference>
<dbReference type="InterPro" id="IPR038438">
    <property type="entry name" value="PepN_Ig-like_sf"/>
</dbReference>
<dbReference type="Proteomes" id="UP000198238">
    <property type="component" value="Chromosome"/>
</dbReference>
<dbReference type="InterPro" id="IPR035414">
    <property type="entry name" value="Peptidase_M1_pepN_Ig-like"/>
</dbReference>
<dbReference type="GO" id="GO:0008237">
    <property type="term" value="F:metallopeptidase activity"/>
    <property type="evidence" value="ECO:0007669"/>
    <property type="project" value="UniProtKB-UniRule"/>
</dbReference>
<evidence type="ECO:0000256" key="4">
    <source>
        <dbReference type="ARBA" id="ARBA00012564"/>
    </source>
</evidence>
<dbReference type="Gene3D" id="2.60.40.1840">
    <property type="match status" value="1"/>
</dbReference>
<evidence type="ECO:0000256" key="7">
    <source>
        <dbReference type="ARBA" id="ARBA00022670"/>
    </source>
</evidence>
<dbReference type="Pfam" id="PF17900">
    <property type="entry name" value="Peptidase_M1_N"/>
    <property type="match status" value="1"/>
</dbReference>
<keyword evidence="6 14" id="KW-0031">Aminopeptidase</keyword>
<keyword evidence="8" id="KW-0479">Metal-binding</keyword>
<dbReference type="EMBL" id="CP022278">
    <property type="protein sequence ID" value="ASK28080.1"/>
    <property type="molecule type" value="Genomic_DNA"/>
</dbReference>
<evidence type="ECO:0000313" key="14">
    <source>
        <dbReference type="EMBL" id="ASK28080.1"/>
    </source>
</evidence>
<evidence type="ECO:0000256" key="11">
    <source>
        <dbReference type="ARBA" id="ARBA00023049"/>
    </source>
</evidence>
<dbReference type="RefSeq" id="WP_089036772.1">
    <property type="nucleotide sequence ID" value="NZ_CP022278.1"/>
</dbReference>
<dbReference type="Pfam" id="PF17432">
    <property type="entry name" value="DUF3458_C"/>
    <property type="match status" value="1"/>
</dbReference>
<keyword evidence="11" id="KW-0482">Metalloprotease</keyword>
<evidence type="ECO:0000256" key="10">
    <source>
        <dbReference type="ARBA" id="ARBA00022833"/>
    </source>
</evidence>
<dbReference type="InterPro" id="IPR027268">
    <property type="entry name" value="Peptidase_M4/M1_CTD_sf"/>
</dbReference>
<dbReference type="InterPro" id="IPR037144">
    <property type="entry name" value="Peptidase_M1_pepN_C_sf"/>
</dbReference>
<evidence type="ECO:0000256" key="1">
    <source>
        <dbReference type="ARBA" id="ARBA00000098"/>
    </source>
</evidence>
<evidence type="ECO:0000313" key="15">
    <source>
        <dbReference type="Proteomes" id="UP000198238"/>
    </source>
</evidence>
<evidence type="ECO:0000256" key="6">
    <source>
        <dbReference type="ARBA" id="ARBA00022438"/>
    </source>
</evidence>
<dbReference type="SUPFAM" id="SSF55486">
    <property type="entry name" value="Metalloproteases ('zincins'), catalytic domain"/>
    <property type="match status" value="1"/>
</dbReference>
<accession>A0A220S3M5</accession>
<dbReference type="GO" id="GO:0006508">
    <property type="term" value="P:proteolysis"/>
    <property type="evidence" value="ECO:0007669"/>
    <property type="project" value="UniProtKB-UniRule"/>
</dbReference>
<dbReference type="Pfam" id="PF01433">
    <property type="entry name" value="Peptidase_M1"/>
    <property type="match status" value="1"/>
</dbReference>
<proteinExistence type="inferred from homology"/>
<dbReference type="Gene3D" id="1.10.390.10">
    <property type="entry name" value="Neutral Protease Domain 2"/>
    <property type="match status" value="1"/>
</dbReference>
<dbReference type="FunFam" id="2.60.40.1730:FF:000005">
    <property type="entry name" value="Aminopeptidase N"/>
    <property type="match status" value="1"/>
</dbReference>
<dbReference type="AlphaFoldDB" id="A0A220S3M5"/>
<dbReference type="Gene3D" id="1.25.50.10">
    <property type="entry name" value="Peptidase M1, alanyl aminopeptidase, C-terminal domain"/>
    <property type="match status" value="1"/>
</dbReference>
<reference evidence="14 15" key="1">
    <citation type="submission" date="2017-06" db="EMBL/GenBank/DDBJ databases">
        <title>Neisseria chenwenguii sp. nov., isolated from the intestinal contents of Tibetan Plateau Pika in Yushu, Qinghai Province, China.</title>
        <authorList>
            <person name="Zhang G."/>
        </authorList>
    </citation>
    <scope>NUCLEOTIDE SEQUENCE [LARGE SCALE GENOMIC DNA]</scope>
    <source>
        <strain evidence="14 15">10023</strain>
    </source>
</reference>
<dbReference type="FunFam" id="1.10.390.10:FF:000002">
    <property type="entry name" value="Aminopeptidase N"/>
    <property type="match status" value="1"/>
</dbReference>
<keyword evidence="9" id="KW-0378">Hydrolase</keyword>
<comment type="cofactor">
    <cofactor evidence="2">
        <name>Zn(2+)</name>
        <dbReference type="ChEBI" id="CHEBI:29105"/>
    </cofactor>
</comment>
<dbReference type="InterPro" id="IPR012779">
    <property type="entry name" value="Peptidase_M1_pepN"/>
</dbReference>
<comment type="function">
    <text evidence="12">Aminopeptidase N is involved in the degradation of intracellular peptides generated by protein breakdown during normal growth as well as in response to nutrient starvation.</text>
</comment>
<dbReference type="PRINTS" id="PR00756">
    <property type="entry name" value="ALADIPTASE"/>
</dbReference>
<dbReference type="InterPro" id="IPR001930">
    <property type="entry name" value="Peptidase_M1"/>
</dbReference>
<dbReference type="InterPro" id="IPR045357">
    <property type="entry name" value="Aminopeptidase_N-like_N"/>
</dbReference>
<dbReference type="OrthoDB" id="100605at2"/>
<dbReference type="PANTHER" id="PTHR46322:SF1">
    <property type="entry name" value="PUROMYCIN-SENSITIVE AMINOPEPTIDASE"/>
    <property type="match status" value="1"/>
</dbReference>
<comment type="catalytic activity">
    <reaction evidence="1">
        <text>Release of an N-terminal amino acid, Xaa-|-Yaa- from a peptide, amide or arylamide. Xaa is preferably Ala, but may be most amino acids including Pro (slow action). When a terminal hydrophobic residue is followed by a prolyl residue, the two may be released as an intact Xaa-Pro dipeptide.</text>
        <dbReference type="EC" id="3.4.11.2"/>
    </reaction>
</comment>
<comment type="similarity">
    <text evidence="3">Belongs to the peptidase M1 family.</text>
</comment>
<dbReference type="NCBIfam" id="TIGR02414">
    <property type="entry name" value="pepN_proteo"/>
    <property type="match status" value="1"/>
</dbReference>
<sequence length="904" mass="100719">MSKTVHYLKDYRAPVFEVRKTDLHFDIFDDFTIVKSRLLVNPKTAGVPLVLDGSAELLSLKIDGAAADFVLDTENERLTVNDVPSESFVIEAETRLRPSENKSLMGLYASGGNLFTQCEPEGFRKITFYPDRPDVMSKFTTVITADKKRYPVLLSNGNKVDGGETSDGRHWVKWIDPFAKPSYLFALVAGGLAVTKDSFTTKSGRRVAIAFYTTEADKAKVPFAVESLKHAMAWDETRFGLEYDLDVFMVVAVGDFNMGAMENKGLNIFNTKYVLADSQTATDADFEGIESVIGHEYFHNWTGNRVTCRDWFQLSLKEGLTVFRDQEFSGDRAGRAVRRIENVRLLRQHQFPEDAGPTAHPVRPASYEEMNNFYTMTVYEKGAEVVRMYHTLLGEEGFQKGMKLYFKRHDGQAVTCDDFRAAMADANGINLDQFSLWYSQAGTPVLDVSGRLKDNGGFELTVRQTVPATPDMAQKQPMMMPLKVGLLDKQGTAVEFDYQGKRATEAVLLLTEAEQTFTLGGVNQAVVPSLLRGFSAPVHLNYPYSDDELTLLLAHDSDEFARWEAGQTLFRRAVAANLAAIENGTPLPEHRGLTAAIRRVLADTNLDPAFKAVLLGMPSESELWDGAGNINPQHYHQARERLADQIARECLAELVEARTWALAQETASGIEKPYEYHPQLAGVRALLAAVRLYTIREEQHAKVAAAAYDGEQPAAPGQTVCARLQDFISRYEQLTPNMTHEISVLNTVNHLEEDGRNRLLERFADRYADDALVMDKYFVLIGSSRRSDTLAQVQTALSHPKFSLENPNKARSLLGAFSRNVPHFHAENGSGYAFIADKVIEIDRFNPQVAARLVQAFNLCPKLEPHRKSLMTGQLQRIAAQKDVSKDVGEIVGKILAQAGQNAA</sequence>
<dbReference type="CDD" id="cd09600">
    <property type="entry name" value="M1_APN"/>
    <property type="match status" value="1"/>
</dbReference>
<dbReference type="GO" id="GO:0008270">
    <property type="term" value="F:zinc ion binding"/>
    <property type="evidence" value="ECO:0007669"/>
    <property type="project" value="InterPro"/>
</dbReference>
<evidence type="ECO:0000256" key="3">
    <source>
        <dbReference type="ARBA" id="ARBA00010136"/>
    </source>
</evidence>
<evidence type="ECO:0000256" key="12">
    <source>
        <dbReference type="ARBA" id="ARBA00059739"/>
    </source>
</evidence>
<dbReference type="InterPro" id="IPR024601">
    <property type="entry name" value="Peptidase_M1_pepN_C"/>
</dbReference>
<gene>
    <name evidence="14" type="primary">pepN</name>
    <name evidence="14" type="ORF">BG910_10365</name>
</gene>
<evidence type="ECO:0000256" key="9">
    <source>
        <dbReference type="ARBA" id="ARBA00022801"/>
    </source>
</evidence>
<dbReference type="GO" id="GO:0016285">
    <property type="term" value="F:alanyl aminopeptidase activity"/>
    <property type="evidence" value="ECO:0007669"/>
    <property type="project" value="UniProtKB-EC"/>
</dbReference>
<dbReference type="FunFam" id="3.30.2010.30:FF:000002">
    <property type="entry name" value="Putative aminopeptidase N"/>
    <property type="match status" value="1"/>
</dbReference>
<dbReference type="Pfam" id="PF11940">
    <property type="entry name" value="DUF3458"/>
    <property type="match status" value="1"/>
</dbReference>
<protein>
    <recommendedName>
        <fullName evidence="5 13">Aminopeptidase N</fullName>
        <ecNumber evidence="4 13">3.4.11.2</ecNumber>
    </recommendedName>
</protein>
<dbReference type="InterPro" id="IPR042097">
    <property type="entry name" value="Aminopeptidase_N-like_N_sf"/>
</dbReference>
<dbReference type="Gene3D" id="2.60.40.1730">
    <property type="entry name" value="tricorn interacting facor f3 domain"/>
    <property type="match status" value="1"/>
</dbReference>
<organism evidence="14 15">
    <name type="scientific">Neisseria chenwenguii</name>
    <dbReference type="NCBI Taxonomy" id="1853278"/>
    <lineage>
        <taxon>Bacteria</taxon>
        <taxon>Pseudomonadati</taxon>
        <taxon>Pseudomonadota</taxon>
        <taxon>Betaproteobacteria</taxon>
        <taxon>Neisseriales</taxon>
        <taxon>Neisseriaceae</taxon>
        <taxon>Neisseria</taxon>
    </lineage>
</organism>
<evidence type="ECO:0000256" key="5">
    <source>
        <dbReference type="ARBA" id="ARBA00015611"/>
    </source>
</evidence>
<keyword evidence="10" id="KW-0862">Zinc</keyword>
<keyword evidence="7" id="KW-0645">Protease</keyword>
<keyword evidence="15" id="KW-1185">Reference proteome</keyword>
<dbReference type="SUPFAM" id="SSF63737">
    <property type="entry name" value="Leukotriene A4 hydrolase N-terminal domain"/>
    <property type="match status" value="1"/>
</dbReference>
<dbReference type="FunFam" id="2.60.40.1840:FF:000001">
    <property type="entry name" value="Aminopeptidase N"/>
    <property type="match status" value="1"/>
</dbReference>
<dbReference type="PANTHER" id="PTHR46322">
    <property type="entry name" value="PUROMYCIN-SENSITIVE AMINOPEPTIDASE"/>
    <property type="match status" value="1"/>
</dbReference>
<evidence type="ECO:0000256" key="2">
    <source>
        <dbReference type="ARBA" id="ARBA00001947"/>
    </source>
</evidence>
<dbReference type="KEGG" id="nei:BG910_10365"/>
<name>A0A220S3M5_9NEIS</name>
<dbReference type="EC" id="3.4.11.2" evidence="4 13"/>
<evidence type="ECO:0000256" key="8">
    <source>
        <dbReference type="ARBA" id="ARBA00022723"/>
    </source>
</evidence>
<dbReference type="Gene3D" id="3.30.2010.30">
    <property type="match status" value="1"/>
</dbReference>
<evidence type="ECO:0000256" key="13">
    <source>
        <dbReference type="NCBIfam" id="TIGR02414"/>
    </source>
</evidence>